<organism evidence="2 3">
    <name type="scientific">Gossypium hirsutum</name>
    <name type="common">Upland cotton</name>
    <name type="synonym">Gossypium mexicanum</name>
    <dbReference type="NCBI Taxonomy" id="3635"/>
    <lineage>
        <taxon>Eukaryota</taxon>
        <taxon>Viridiplantae</taxon>
        <taxon>Streptophyta</taxon>
        <taxon>Embryophyta</taxon>
        <taxon>Tracheophyta</taxon>
        <taxon>Spermatophyta</taxon>
        <taxon>Magnoliopsida</taxon>
        <taxon>eudicotyledons</taxon>
        <taxon>Gunneridae</taxon>
        <taxon>Pentapetalae</taxon>
        <taxon>rosids</taxon>
        <taxon>malvids</taxon>
        <taxon>Malvales</taxon>
        <taxon>Malvaceae</taxon>
        <taxon>Malvoideae</taxon>
        <taxon>Gossypium</taxon>
    </lineage>
</organism>
<dbReference type="PaxDb" id="3635-A0A1U8ILH2"/>
<dbReference type="InterPro" id="IPR038796">
    <property type="entry name" value="At1g76070-like"/>
</dbReference>
<dbReference type="PANTHER" id="PTHR34779">
    <property type="entry name" value="OS09G0542900 PROTEIN"/>
    <property type="match status" value="1"/>
</dbReference>
<evidence type="ECO:0000313" key="3">
    <source>
        <dbReference type="RefSeq" id="XP_016676689.1"/>
    </source>
</evidence>
<protein>
    <submittedName>
        <fullName evidence="3">Uncharacterized protein At1g76070</fullName>
    </submittedName>
</protein>
<proteinExistence type="predicted"/>
<reference evidence="2" key="1">
    <citation type="journal article" date="2020" name="Nat. Genet.">
        <title>Genomic diversifications of five Gossypium allopolyploid species and their impact on cotton improvement.</title>
        <authorList>
            <person name="Chen Z.J."/>
            <person name="Sreedasyam A."/>
            <person name="Ando A."/>
            <person name="Song Q."/>
            <person name="De Santiago L.M."/>
            <person name="Hulse-Kemp A.M."/>
            <person name="Ding M."/>
            <person name="Ye W."/>
            <person name="Kirkbride R.C."/>
            <person name="Jenkins J."/>
            <person name="Plott C."/>
            <person name="Lovell J."/>
            <person name="Lin Y.M."/>
            <person name="Vaughn R."/>
            <person name="Liu B."/>
            <person name="Simpson S."/>
            <person name="Scheffler B.E."/>
            <person name="Wen L."/>
            <person name="Saski C.A."/>
            <person name="Grover C.E."/>
            <person name="Hu G."/>
            <person name="Conover J.L."/>
            <person name="Carlson J.W."/>
            <person name="Shu S."/>
            <person name="Boston L.B."/>
            <person name="Williams M."/>
            <person name="Peterson D.G."/>
            <person name="McGee K."/>
            <person name="Jones D.C."/>
            <person name="Wendel J.F."/>
            <person name="Stelly D.M."/>
            <person name="Grimwood J."/>
            <person name="Schmutz J."/>
        </authorList>
    </citation>
    <scope>NUCLEOTIDE SEQUENCE [LARGE SCALE GENOMIC DNA]</scope>
    <source>
        <strain evidence="2">cv. TM-1</strain>
    </source>
</reference>
<dbReference type="STRING" id="3635.A0A1U8ILH2"/>
<dbReference type="AlphaFoldDB" id="A0A1U8ILH2"/>
<reference evidence="3" key="2">
    <citation type="submission" date="2025-08" db="UniProtKB">
        <authorList>
            <consortium name="RefSeq"/>
        </authorList>
    </citation>
    <scope>IDENTIFICATION</scope>
</reference>
<name>A0A1U8ILH2_GOSHI</name>
<gene>
    <name evidence="3" type="primary">LOC107896050</name>
</gene>
<dbReference type="KEGG" id="ghi:107896050"/>
<keyword evidence="2" id="KW-1185">Reference proteome</keyword>
<evidence type="ECO:0000313" key="2">
    <source>
        <dbReference type="Proteomes" id="UP000818029"/>
    </source>
</evidence>
<evidence type="ECO:0000256" key="1">
    <source>
        <dbReference type="SAM" id="MobiDB-lite"/>
    </source>
</evidence>
<dbReference type="PANTHER" id="PTHR34779:SF10">
    <property type="entry name" value="SYRINGOLIDE-INDUCED PROTEIN 14-1-1"/>
    <property type="match status" value="1"/>
</dbReference>
<feature type="region of interest" description="Disordered" evidence="1">
    <location>
        <begin position="153"/>
        <end position="172"/>
    </location>
</feature>
<dbReference type="RefSeq" id="XP_016676689.1">
    <property type="nucleotide sequence ID" value="XM_016821200.2"/>
</dbReference>
<dbReference type="GeneID" id="107896050"/>
<dbReference type="OrthoDB" id="1926132at2759"/>
<dbReference type="Proteomes" id="UP000818029">
    <property type="component" value="Chromosome D05"/>
</dbReference>
<feature type="region of interest" description="Disordered" evidence="1">
    <location>
        <begin position="125"/>
        <end position="147"/>
    </location>
</feature>
<feature type="region of interest" description="Disordered" evidence="1">
    <location>
        <begin position="84"/>
        <end position="107"/>
    </location>
</feature>
<feature type="compositionally biased region" description="Polar residues" evidence="1">
    <location>
        <begin position="132"/>
        <end position="142"/>
    </location>
</feature>
<accession>A0A1U8ILH2</accession>
<sequence length="269" mass="30080">MYKNRVKYIVLCMSYKILLSKCLDRMKKQGKPKSMILRILPKAVSAVRVSFQNPPFSPGKDKRAACASKGLSCPIISIIPDEAQRKSKSGSLETPEPTSPKVSCMGQIKHKKNIRKLAAKANLKPVSVPLPHQSSSPTQGKKQASKLRRVFSLAKSDAPSSNKKDLPDVNRAPGLGEMKRFASGRDAFASFDWTAQIAPLEADHVHRDCNYYSDNERRDGDFEEEEVMIPFSAPMRIGCEGLPLRPRKEINIWKRRTTNPPPPLQLKSL</sequence>